<organism evidence="2 3">
    <name type="scientific">Polyplax serrata</name>
    <name type="common">Common mouse louse</name>
    <dbReference type="NCBI Taxonomy" id="468196"/>
    <lineage>
        <taxon>Eukaryota</taxon>
        <taxon>Metazoa</taxon>
        <taxon>Ecdysozoa</taxon>
        <taxon>Arthropoda</taxon>
        <taxon>Hexapoda</taxon>
        <taxon>Insecta</taxon>
        <taxon>Pterygota</taxon>
        <taxon>Neoptera</taxon>
        <taxon>Paraneoptera</taxon>
        <taxon>Psocodea</taxon>
        <taxon>Troctomorpha</taxon>
        <taxon>Phthiraptera</taxon>
        <taxon>Anoplura</taxon>
        <taxon>Polyplacidae</taxon>
        <taxon>Polyplax</taxon>
    </lineage>
</organism>
<comment type="caution">
    <text evidence="2">The sequence shown here is derived from an EMBL/GenBank/DDBJ whole genome shotgun (WGS) entry which is preliminary data.</text>
</comment>
<protein>
    <submittedName>
        <fullName evidence="2">Uncharacterized protein</fullName>
    </submittedName>
</protein>
<feature type="region of interest" description="Disordered" evidence="1">
    <location>
        <begin position="192"/>
        <end position="216"/>
    </location>
</feature>
<evidence type="ECO:0000313" key="2">
    <source>
        <dbReference type="EMBL" id="KAK6619064.1"/>
    </source>
</evidence>
<feature type="compositionally biased region" description="Polar residues" evidence="1">
    <location>
        <begin position="253"/>
        <end position="270"/>
    </location>
</feature>
<feature type="region of interest" description="Disordered" evidence="1">
    <location>
        <begin position="230"/>
        <end position="324"/>
    </location>
</feature>
<dbReference type="EMBL" id="JAWJWF010000049">
    <property type="protein sequence ID" value="KAK6619064.1"/>
    <property type="molecule type" value="Genomic_DNA"/>
</dbReference>
<gene>
    <name evidence="2" type="ORF">RUM44_003446</name>
</gene>
<evidence type="ECO:0000313" key="3">
    <source>
        <dbReference type="Proteomes" id="UP001359485"/>
    </source>
</evidence>
<name>A0ABR1AGI4_POLSC</name>
<feature type="compositionally biased region" description="Basic and acidic residues" evidence="1">
    <location>
        <begin position="289"/>
        <end position="312"/>
    </location>
</feature>
<dbReference type="Proteomes" id="UP001359485">
    <property type="component" value="Unassembled WGS sequence"/>
</dbReference>
<reference evidence="2 3" key="1">
    <citation type="submission" date="2023-09" db="EMBL/GenBank/DDBJ databases">
        <title>Genomes of two closely related lineages of the louse Polyplax serrata with different host specificities.</title>
        <authorList>
            <person name="Martinu J."/>
            <person name="Tarabai H."/>
            <person name="Stefka J."/>
            <person name="Hypsa V."/>
        </authorList>
    </citation>
    <scope>NUCLEOTIDE SEQUENCE [LARGE SCALE GENOMIC DNA]</scope>
    <source>
        <strain evidence="2">98ZLc_SE</strain>
    </source>
</reference>
<sequence>MWFTTPDHPFKIANFKTKIKRRKNECGDGVDAPNGPKWGGHGKKANWEFMNFNPGLFQHGRRCSSVQNLDLSGDGGREFRRCNSVLGDLKPEEAFEIPPKEIRGRTFPNMRDHNQKVFMCEDTSFFIDLYRRNNLRATEFIRRNFSERNLAPLADGKIGLESSQKYKSEFNLFSAQQRPVWRSSFFHRSNQSLKKRASLREQDEDEMGDRWQSSEIRPVDNLNEDIRVVSKPLKKSKVSKRNKRKQEEKKTADNGQTNKLLNSNKSQSIDKTSEKSRVSRMFGTSGFGKLEKVAEGPRRQRSRGNELIRDGKGSFTDVEEAKNS</sequence>
<keyword evidence="3" id="KW-1185">Reference proteome</keyword>
<proteinExistence type="predicted"/>
<evidence type="ECO:0000256" key="1">
    <source>
        <dbReference type="SAM" id="MobiDB-lite"/>
    </source>
</evidence>
<accession>A0ABR1AGI4</accession>
<feature type="compositionally biased region" description="Basic residues" evidence="1">
    <location>
        <begin position="232"/>
        <end position="244"/>
    </location>
</feature>